<comment type="caution">
    <text evidence="2">The sequence shown here is derived from an EMBL/GenBank/DDBJ whole genome shotgun (WGS) entry which is preliminary data.</text>
</comment>
<sequence>MMRNPPKRISLAVALLINCRLATLGSCLSTDHRFEKFRLLSDGRATRKTSGVLFASKLNRAVGARGKEKARIEEVEANVSEQICPDFIPTFSDALCTRRSSLMAALVVTSSILVNEASANDNVNAGSWNEGNSKFGAIIDTGSPFLLVPQTSCRPEYRWGCYRPEESNKALGLTPTRERFDGNEGWVEWREGSFSFVLDESFPSTATPSNTVSNAAPASTLGLLFPKSSSMTFGVISETLMDGPGGIFLGLVKDTDSWIRPSFLGQSDVTSFSIDLRQKEGVPKSLTLYGRANPSTGRTKTMSESYSRALRDRVGTFRKDFIPLMRDLNKKYGDPTIHYVAIASSINVNGSTLASTSRQDGKLYIIFDTGCSGMCICPDLFDEQYSSARAQKAKSVWNEVEVKFKTSSGEDVTLSAKRPIATPLTSERPWGRKLDGHLVVLGLAFFDGLCMTIDANEGKIWFEK</sequence>
<evidence type="ECO:0000256" key="1">
    <source>
        <dbReference type="SAM" id="SignalP"/>
    </source>
</evidence>
<reference evidence="2 3" key="1">
    <citation type="journal article" date="2020" name="G3 (Bethesda)">
        <title>Improved Reference Genome for Cyclotella cryptica CCMP332, a Model for Cell Wall Morphogenesis, Salinity Adaptation, and Lipid Production in Diatoms (Bacillariophyta).</title>
        <authorList>
            <person name="Roberts W.R."/>
            <person name="Downey K.M."/>
            <person name="Ruck E.C."/>
            <person name="Traller J.C."/>
            <person name="Alverson A.J."/>
        </authorList>
    </citation>
    <scope>NUCLEOTIDE SEQUENCE [LARGE SCALE GENOMIC DNA]</scope>
    <source>
        <strain evidence="2 3">CCMP332</strain>
    </source>
</reference>
<evidence type="ECO:0008006" key="4">
    <source>
        <dbReference type="Google" id="ProtNLM"/>
    </source>
</evidence>
<keyword evidence="1" id="KW-0732">Signal</keyword>
<proteinExistence type="predicted"/>
<feature type="signal peptide" evidence="1">
    <location>
        <begin position="1"/>
        <end position="27"/>
    </location>
</feature>
<dbReference type="SUPFAM" id="SSF50630">
    <property type="entry name" value="Acid proteases"/>
    <property type="match status" value="1"/>
</dbReference>
<gene>
    <name evidence="2" type="ORF">HJC23_005614</name>
</gene>
<dbReference type="InterPro" id="IPR021109">
    <property type="entry name" value="Peptidase_aspartic_dom_sf"/>
</dbReference>
<dbReference type="AlphaFoldDB" id="A0ABD3PZ60"/>
<accession>A0ABD3PZ60</accession>
<feature type="chain" id="PRO_5044833415" description="Peptidase A1 domain-containing protein" evidence="1">
    <location>
        <begin position="28"/>
        <end position="464"/>
    </location>
</feature>
<dbReference type="Proteomes" id="UP001516023">
    <property type="component" value="Unassembled WGS sequence"/>
</dbReference>
<evidence type="ECO:0000313" key="3">
    <source>
        <dbReference type="Proteomes" id="UP001516023"/>
    </source>
</evidence>
<name>A0ABD3PZ60_9STRA</name>
<dbReference type="EMBL" id="JABMIG020000094">
    <property type="protein sequence ID" value="KAL3793112.1"/>
    <property type="molecule type" value="Genomic_DNA"/>
</dbReference>
<organism evidence="2 3">
    <name type="scientific">Cyclotella cryptica</name>
    <dbReference type="NCBI Taxonomy" id="29204"/>
    <lineage>
        <taxon>Eukaryota</taxon>
        <taxon>Sar</taxon>
        <taxon>Stramenopiles</taxon>
        <taxon>Ochrophyta</taxon>
        <taxon>Bacillariophyta</taxon>
        <taxon>Coscinodiscophyceae</taxon>
        <taxon>Thalassiosirophycidae</taxon>
        <taxon>Stephanodiscales</taxon>
        <taxon>Stephanodiscaceae</taxon>
        <taxon>Cyclotella</taxon>
    </lineage>
</organism>
<evidence type="ECO:0000313" key="2">
    <source>
        <dbReference type="EMBL" id="KAL3793112.1"/>
    </source>
</evidence>
<keyword evidence="3" id="KW-1185">Reference proteome</keyword>
<dbReference type="Gene3D" id="2.40.70.10">
    <property type="entry name" value="Acid Proteases"/>
    <property type="match status" value="1"/>
</dbReference>
<protein>
    <recommendedName>
        <fullName evidence="4">Peptidase A1 domain-containing protein</fullName>
    </recommendedName>
</protein>